<reference evidence="1 2" key="1">
    <citation type="submission" date="2015-01" db="EMBL/GenBank/DDBJ databases">
        <title>Evolution of Trichinella species and genotypes.</title>
        <authorList>
            <person name="Korhonen P.K."/>
            <person name="Edoardo P."/>
            <person name="Giuseppe L.R."/>
            <person name="Gasser R.B."/>
        </authorList>
    </citation>
    <scope>NUCLEOTIDE SEQUENCE [LARGE SCALE GENOMIC DNA]</scope>
    <source>
        <strain evidence="1">ISS141</strain>
    </source>
</reference>
<evidence type="ECO:0000313" key="1">
    <source>
        <dbReference type="EMBL" id="KRX99056.1"/>
    </source>
</evidence>
<evidence type="ECO:0000313" key="2">
    <source>
        <dbReference type="Proteomes" id="UP000054815"/>
    </source>
</evidence>
<name>A0A0V0YGC6_TRIPS</name>
<dbReference type="EMBL" id="JYDU01000017">
    <property type="protein sequence ID" value="KRX99056.1"/>
    <property type="molecule type" value="Genomic_DNA"/>
</dbReference>
<organism evidence="1 2">
    <name type="scientific">Trichinella pseudospiralis</name>
    <name type="common">Parasitic roundworm</name>
    <dbReference type="NCBI Taxonomy" id="6337"/>
    <lineage>
        <taxon>Eukaryota</taxon>
        <taxon>Metazoa</taxon>
        <taxon>Ecdysozoa</taxon>
        <taxon>Nematoda</taxon>
        <taxon>Enoplea</taxon>
        <taxon>Dorylaimia</taxon>
        <taxon>Trichinellida</taxon>
        <taxon>Trichinellidae</taxon>
        <taxon>Trichinella</taxon>
    </lineage>
</organism>
<protein>
    <submittedName>
        <fullName evidence="1">Uncharacterized protein</fullName>
    </submittedName>
</protein>
<proteinExistence type="predicted"/>
<accession>A0A0V0YGC6</accession>
<dbReference type="Proteomes" id="UP000054815">
    <property type="component" value="Unassembled WGS sequence"/>
</dbReference>
<sequence length="89" mass="10277">MNLKSKRFMSFEVVFQFCQSAGHSFMHIAWFCLFGRKFSHLKIDAFPRLEASLNNELSEPPPPLPPYPVTPTYFTWPFLLPAFHGAIEA</sequence>
<gene>
    <name evidence="1" type="ORF">T4E_6502</name>
</gene>
<dbReference type="AlphaFoldDB" id="A0A0V0YGC6"/>
<comment type="caution">
    <text evidence="1">The sequence shown here is derived from an EMBL/GenBank/DDBJ whole genome shotgun (WGS) entry which is preliminary data.</text>
</comment>